<proteinExistence type="predicted"/>
<evidence type="ECO:0008006" key="3">
    <source>
        <dbReference type="Google" id="ProtNLM"/>
    </source>
</evidence>
<dbReference type="KEGG" id="bfm:BP422_03570"/>
<reference evidence="1 2" key="1">
    <citation type="submission" date="2016-11" db="EMBL/GenBank/DDBJ databases">
        <authorList>
            <person name="Jaros S."/>
            <person name="Januszkiewicz K."/>
            <person name="Wedrychowicz H."/>
        </authorList>
    </citation>
    <scope>NUCLEOTIDE SEQUENCE [LARGE SCALE GENOMIC DNA]</scope>
    <source>
        <strain evidence="1 2">NF2</strain>
    </source>
</reference>
<organism evidence="1 2">
    <name type="scientific">Brevibacillus formosus</name>
    <dbReference type="NCBI Taxonomy" id="54913"/>
    <lineage>
        <taxon>Bacteria</taxon>
        <taxon>Bacillati</taxon>
        <taxon>Bacillota</taxon>
        <taxon>Bacilli</taxon>
        <taxon>Bacillales</taxon>
        <taxon>Paenibacillaceae</taxon>
        <taxon>Brevibacillus</taxon>
    </lineage>
</organism>
<accession>A0A220MCR9</accession>
<evidence type="ECO:0000313" key="1">
    <source>
        <dbReference type="EMBL" id="ASJ52713.1"/>
    </source>
</evidence>
<gene>
    <name evidence="1" type="ORF">BP422_03570</name>
</gene>
<dbReference type="Proteomes" id="UP000197781">
    <property type="component" value="Chromosome"/>
</dbReference>
<dbReference type="EMBL" id="CP018145">
    <property type="protein sequence ID" value="ASJ52713.1"/>
    <property type="molecule type" value="Genomic_DNA"/>
</dbReference>
<dbReference type="RefSeq" id="WP_088906597.1">
    <property type="nucleotide sequence ID" value="NZ_CP018145.1"/>
</dbReference>
<name>A0A220MCR9_9BACL</name>
<dbReference type="Pfam" id="PF09932">
    <property type="entry name" value="DUF2164"/>
    <property type="match status" value="1"/>
</dbReference>
<dbReference type="AlphaFoldDB" id="A0A220MCR9"/>
<dbReference type="InterPro" id="IPR018680">
    <property type="entry name" value="DUF2164"/>
</dbReference>
<evidence type="ECO:0000313" key="2">
    <source>
        <dbReference type="Proteomes" id="UP000197781"/>
    </source>
</evidence>
<sequence>MPTKLTREQMEYLVHQVQRYFKEERSETLGNLETEELIAFFSKEFGPFYYNQGVQDSRKLLVERMSSLEDELYVLEKPIHKNK</sequence>
<protein>
    <recommendedName>
        <fullName evidence="3">DUF2164 domain-containing protein</fullName>
    </recommendedName>
</protein>